<evidence type="ECO:0000256" key="8">
    <source>
        <dbReference type="ARBA" id="ARBA00047838"/>
    </source>
</evidence>
<evidence type="ECO:0000259" key="12">
    <source>
        <dbReference type="Pfam" id="PF00117"/>
    </source>
</evidence>
<dbReference type="HAMAP" id="MF_00278">
    <property type="entry name" value="HisH"/>
    <property type="match status" value="1"/>
</dbReference>
<evidence type="ECO:0000256" key="7">
    <source>
        <dbReference type="ARBA" id="ARBA00023239"/>
    </source>
</evidence>
<evidence type="ECO:0000256" key="5">
    <source>
        <dbReference type="ARBA" id="ARBA00022962"/>
    </source>
</evidence>
<dbReference type="GO" id="GO:0000105">
    <property type="term" value="P:L-histidine biosynthetic process"/>
    <property type="evidence" value="ECO:0007669"/>
    <property type="project" value="UniProtKB-UniRule"/>
</dbReference>
<keyword evidence="7 10" id="KW-0456">Lyase</keyword>
<comment type="subcellular location">
    <subcellularLocation>
        <location evidence="10">Cytoplasm</location>
    </subcellularLocation>
</comment>
<comment type="catalytic activity">
    <reaction evidence="8 10">
        <text>5-[(5-phospho-1-deoxy-D-ribulos-1-ylimino)methylamino]-1-(5-phospho-beta-D-ribosyl)imidazole-4-carboxamide + L-glutamine = D-erythro-1-(imidazol-4-yl)glycerol 3-phosphate + 5-amino-1-(5-phospho-beta-D-ribosyl)imidazole-4-carboxamide + L-glutamate + H(+)</text>
        <dbReference type="Rhea" id="RHEA:24793"/>
        <dbReference type="ChEBI" id="CHEBI:15378"/>
        <dbReference type="ChEBI" id="CHEBI:29985"/>
        <dbReference type="ChEBI" id="CHEBI:58278"/>
        <dbReference type="ChEBI" id="CHEBI:58359"/>
        <dbReference type="ChEBI" id="CHEBI:58475"/>
        <dbReference type="ChEBI" id="CHEBI:58525"/>
        <dbReference type="EC" id="4.3.2.10"/>
    </reaction>
</comment>
<evidence type="ECO:0000256" key="10">
    <source>
        <dbReference type="HAMAP-Rule" id="MF_00278"/>
    </source>
</evidence>
<evidence type="ECO:0000313" key="14">
    <source>
        <dbReference type="Proteomes" id="UP000185924"/>
    </source>
</evidence>
<comment type="catalytic activity">
    <reaction evidence="9 10">
        <text>L-glutamine + H2O = L-glutamate + NH4(+)</text>
        <dbReference type="Rhea" id="RHEA:15889"/>
        <dbReference type="ChEBI" id="CHEBI:15377"/>
        <dbReference type="ChEBI" id="CHEBI:28938"/>
        <dbReference type="ChEBI" id="CHEBI:29985"/>
        <dbReference type="ChEBI" id="CHEBI:58359"/>
        <dbReference type="EC" id="3.5.1.2"/>
    </reaction>
</comment>
<keyword evidence="14" id="KW-1185">Reference proteome</keyword>
<feature type="active site" evidence="10 11">
    <location>
        <position position="190"/>
    </location>
</feature>
<dbReference type="GO" id="GO:0004359">
    <property type="term" value="F:glutaminase activity"/>
    <property type="evidence" value="ECO:0007669"/>
    <property type="project" value="UniProtKB-EC"/>
</dbReference>
<name>A0A1N7AT72_9BACT</name>
<dbReference type="PROSITE" id="PS51273">
    <property type="entry name" value="GATASE_TYPE_1"/>
    <property type="match status" value="1"/>
</dbReference>
<dbReference type="InterPro" id="IPR010139">
    <property type="entry name" value="Imidazole-glycPsynth_HisH"/>
</dbReference>
<feature type="active site" evidence="10 11">
    <location>
        <position position="188"/>
    </location>
</feature>
<dbReference type="AlphaFoldDB" id="A0A1N7AT72"/>
<evidence type="ECO:0000256" key="3">
    <source>
        <dbReference type="ARBA" id="ARBA00022605"/>
    </source>
</evidence>
<dbReference type="Proteomes" id="UP000185924">
    <property type="component" value="Unassembled WGS sequence"/>
</dbReference>
<dbReference type="NCBIfam" id="TIGR01855">
    <property type="entry name" value="IMP_synth_hisH"/>
    <property type="match status" value="1"/>
</dbReference>
<dbReference type="InterPro" id="IPR029062">
    <property type="entry name" value="Class_I_gatase-like"/>
</dbReference>
<dbReference type="InterPro" id="IPR017926">
    <property type="entry name" value="GATASE"/>
</dbReference>
<dbReference type="Pfam" id="PF00117">
    <property type="entry name" value="GATase"/>
    <property type="match status" value="1"/>
</dbReference>
<gene>
    <name evidence="10" type="primary">hisH</name>
    <name evidence="13" type="ORF">SAMN05421545_3564</name>
</gene>
<comment type="function">
    <text evidence="10">IGPS catalyzes the conversion of PRFAR and glutamine to IGP, AICAR and glutamate. The HisH subunit catalyzes the hydrolysis of glutamine to glutamate and ammonia as part of the synthesis of IGP and AICAR. The resulting ammonia molecule is channeled to the active site of HisF.</text>
</comment>
<comment type="pathway">
    <text evidence="1 10">Amino-acid biosynthesis; L-histidine biosynthesis; L-histidine from 5-phospho-alpha-D-ribose 1-diphosphate: step 5/9.</text>
</comment>
<proteinExistence type="inferred from homology"/>
<dbReference type="SUPFAM" id="SSF52317">
    <property type="entry name" value="Class I glutamine amidotransferase-like"/>
    <property type="match status" value="1"/>
</dbReference>
<evidence type="ECO:0000256" key="6">
    <source>
        <dbReference type="ARBA" id="ARBA00023102"/>
    </source>
</evidence>
<organism evidence="13 14">
    <name type="scientific">Pontibacter lucknowensis</name>
    <dbReference type="NCBI Taxonomy" id="1077936"/>
    <lineage>
        <taxon>Bacteria</taxon>
        <taxon>Pseudomonadati</taxon>
        <taxon>Bacteroidota</taxon>
        <taxon>Cytophagia</taxon>
        <taxon>Cytophagales</taxon>
        <taxon>Hymenobacteraceae</taxon>
        <taxon>Pontibacter</taxon>
    </lineage>
</organism>
<dbReference type="PIRSF" id="PIRSF000495">
    <property type="entry name" value="Amidotransf_hisH"/>
    <property type="match status" value="1"/>
</dbReference>
<keyword evidence="6 10" id="KW-0368">Histidine biosynthesis</keyword>
<feature type="active site" description="Nucleophile" evidence="10 11">
    <location>
        <position position="81"/>
    </location>
</feature>
<evidence type="ECO:0000256" key="1">
    <source>
        <dbReference type="ARBA" id="ARBA00005091"/>
    </source>
</evidence>
<dbReference type="STRING" id="1077936.SAMN05421545_3564"/>
<evidence type="ECO:0000256" key="2">
    <source>
        <dbReference type="ARBA" id="ARBA00011152"/>
    </source>
</evidence>
<dbReference type="UniPathway" id="UPA00031">
    <property type="reaction ID" value="UER00010"/>
</dbReference>
<sequence length="212" mass="23699">MNICIIDYGLGNSGSIQNMLKRIGFRSVISNEPEVIETADLLFLPGVGSFDDGMTNLEQLNLIPILEKKVLEQKTPIIGICLGMQLLLAGSEEGTKAGLGWIKGTCKKFNFKKTPERLRVPHMGWNLTTPAQTAQNFFSTDLPELRYYFVHSYYAVLEDEADELCSTSYGFKFSSGIQRDNIIGLQFHPEKSHKFGMSLLKNLVNNLISVKS</sequence>
<protein>
    <recommendedName>
        <fullName evidence="10">Imidazole glycerol phosphate synthase subunit HisH</fullName>
        <ecNumber evidence="10">4.3.2.10</ecNumber>
    </recommendedName>
    <alternativeName>
        <fullName evidence="10">IGP synthase glutaminase subunit</fullName>
        <ecNumber evidence="10">3.5.1.2</ecNumber>
    </alternativeName>
    <alternativeName>
        <fullName evidence="10">IGP synthase subunit HisH</fullName>
    </alternativeName>
    <alternativeName>
        <fullName evidence="10">ImGP synthase subunit HisH</fullName>
        <shortName evidence="10">IGPS subunit HisH</shortName>
    </alternativeName>
</protein>
<evidence type="ECO:0000256" key="4">
    <source>
        <dbReference type="ARBA" id="ARBA00022801"/>
    </source>
</evidence>
<dbReference type="GO" id="GO:0016829">
    <property type="term" value="F:lyase activity"/>
    <property type="evidence" value="ECO:0007669"/>
    <property type="project" value="UniProtKB-KW"/>
</dbReference>
<comment type="subunit">
    <text evidence="2 10">Heterodimer of HisH and HisF.</text>
</comment>
<keyword evidence="4 10" id="KW-0378">Hydrolase</keyword>
<dbReference type="Gene3D" id="3.40.50.880">
    <property type="match status" value="1"/>
</dbReference>
<dbReference type="RefSeq" id="WP_076423081.1">
    <property type="nucleotide sequence ID" value="NZ_FTNM01000006.1"/>
</dbReference>
<dbReference type="GO" id="GO:0005737">
    <property type="term" value="C:cytoplasm"/>
    <property type="evidence" value="ECO:0007669"/>
    <property type="project" value="UniProtKB-SubCell"/>
</dbReference>
<dbReference type="PANTHER" id="PTHR42701">
    <property type="entry name" value="IMIDAZOLE GLYCEROL PHOSPHATE SYNTHASE SUBUNIT HISH"/>
    <property type="match status" value="1"/>
</dbReference>
<keyword evidence="3 10" id="KW-0028">Amino-acid biosynthesis</keyword>
<dbReference type="PANTHER" id="PTHR42701:SF1">
    <property type="entry name" value="IMIDAZOLE GLYCEROL PHOSPHATE SYNTHASE SUBUNIT HISH"/>
    <property type="match status" value="1"/>
</dbReference>
<dbReference type="EC" id="4.3.2.10" evidence="10"/>
<evidence type="ECO:0000313" key="13">
    <source>
        <dbReference type="EMBL" id="SIR42367.1"/>
    </source>
</evidence>
<reference evidence="14" key="1">
    <citation type="submission" date="2017-01" db="EMBL/GenBank/DDBJ databases">
        <authorList>
            <person name="Varghese N."/>
            <person name="Submissions S."/>
        </authorList>
    </citation>
    <scope>NUCLEOTIDE SEQUENCE [LARGE SCALE GENOMIC DNA]</scope>
    <source>
        <strain evidence="14">DM9</strain>
    </source>
</reference>
<dbReference type="EC" id="3.5.1.2" evidence="10"/>
<keyword evidence="5 10" id="KW-0315">Glutamine amidotransferase</keyword>
<dbReference type="EMBL" id="FTNM01000006">
    <property type="protein sequence ID" value="SIR42367.1"/>
    <property type="molecule type" value="Genomic_DNA"/>
</dbReference>
<evidence type="ECO:0000256" key="11">
    <source>
        <dbReference type="PIRSR" id="PIRSR000495-1"/>
    </source>
</evidence>
<accession>A0A1N7AT72</accession>
<keyword evidence="10" id="KW-0963">Cytoplasm</keyword>
<keyword evidence="13" id="KW-0808">Transferase</keyword>
<evidence type="ECO:0000256" key="9">
    <source>
        <dbReference type="ARBA" id="ARBA00049534"/>
    </source>
</evidence>
<dbReference type="GO" id="GO:0000107">
    <property type="term" value="F:imidazoleglycerol-phosphate synthase activity"/>
    <property type="evidence" value="ECO:0007669"/>
    <property type="project" value="UniProtKB-UniRule"/>
</dbReference>
<feature type="domain" description="Glutamine amidotransferase" evidence="12">
    <location>
        <begin position="5"/>
        <end position="203"/>
    </location>
</feature>
<dbReference type="CDD" id="cd01748">
    <property type="entry name" value="GATase1_IGP_Synthase"/>
    <property type="match status" value="1"/>
</dbReference>
<dbReference type="OrthoDB" id="9807137at2"/>